<dbReference type="Pfam" id="PF01547">
    <property type="entry name" value="SBP_bac_1"/>
    <property type="match status" value="1"/>
</dbReference>
<dbReference type="PANTHER" id="PTHR43649">
    <property type="entry name" value="ARABINOSE-BINDING PROTEIN-RELATED"/>
    <property type="match status" value="1"/>
</dbReference>
<organism evidence="7 8">
    <name type="scientific">Haloplanus rubicundus</name>
    <dbReference type="NCBI Taxonomy" id="1547898"/>
    <lineage>
        <taxon>Archaea</taxon>
        <taxon>Methanobacteriati</taxon>
        <taxon>Methanobacteriota</taxon>
        <taxon>Stenosarchaea group</taxon>
        <taxon>Halobacteria</taxon>
        <taxon>Halobacteriales</taxon>
        <taxon>Haloferacaceae</taxon>
        <taxon>Haloplanus</taxon>
    </lineage>
</organism>
<dbReference type="EMBL" id="CP031148">
    <property type="protein sequence ID" value="AXG09566.1"/>
    <property type="molecule type" value="Genomic_DNA"/>
</dbReference>
<dbReference type="RefSeq" id="WP_114605449.1">
    <property type="nucleotide sequence ID" value="NZ_CP031148.1"/>
</dbReference>
<evidence type="ECO:0000256" key="6">
    <source>
        <dbReference type="SAM" id="MobiDB-lite"/>
    </source>
</evidence>
<reference evidence="7 8" key="1">
    <citation type="submission" date="2018-07" db="EMBL/GenBank/DDBJ databases">
        <title>Genome sequences of Haloplanus sp. CBA1112.</title>
        <authorList>
            <person name="Kim Y.B."/>
            <person name="Roh S.W."/>
        </authorList>
    </citation>
    <scope>NUCLEOTIDE SEQUENCE [LARGE SCALE GENOMIC DNA]</scope>
    <source>
        <strain evidence="7 8">CBA1112</strain>
    </source>
</reference>
<keyword evidence="1" id="KW-1003">Cell membrane</keyword>
<dbReference type="SUPFAM" id="SSF53850">
    <property type="entry name" value="Periplasmic binding protein-like II"/>
    <property type="match status" value="1"/>
</dbReference>
<evidence type="ECO:0000256" key="2">
    <source>
        <dbReference type="ARBA" id="ARBA00022729"/>
    </source>
</evidence>
<protein>
    <submittedName>
        <fullName evidence="7">Extracellular solute-binding protein</fullName>
    </submittedName>
</protein>
<keyword evidence="4" id="KW-0564">Palmitate</keyword>
<evidence type="ECO:0000256" key="4">
    <source>
        <dbReference type="ARBA" id="ARBA00023139"/>
    </source>
</evidence>
<dbReference type="PANTHER" id="PTHR43649:SF33">
    <property type="entry name" value="POLYGALACTURONAN_RHAMNOGALACTURONAN-BINDING PROTEIN YTCQ"/>
    <property type="match status" value="1"/>
</dbReference>
<dbReference type="GeneID" id="37286636"/>
<evidence type="ECO:0000256" key="5">
    <source>
        <dbReference type="ARBA" id="ARBA00023288"/>
    </source>
</evidence>
<evidence type="ECO:0000313" key="8">
    <source>
        <dbReference type="Proteomes" id="UP000252985"/>
    </source>
</evidence>
<keyword evidence="5" id="KW-0449">Lipoprotein</keyword>
<dbReference type="InterPro" id="IPR006059">
    <property type="entry name" value="SBP"/>
</dbReference>
<evidence type="ECO:0000313" key="7">
    <source>
        <dbReference type="EMBL" id="AXG09566.1"/>
    </source>
</evidence>
<keyword evidence="3" id="KW-0472">Membrane</keyword>
<dbReference type="KEGG" id="haq:DU484_06620"/>
<dbReference type="AlphaFoldDB" id="A0A345EBJ4"/>
<evidence type="ECO:0000256" key="3">
    <source>
        <dbReference type="ARBA" id="ARBA00023136"/>
    </source>
</evidence>
<feature type="region of interest" description="Disordered" evidence="6">
    <location>
        <begin position="27"/>
        <end position="72"/>
    </location>
</feature>
<sequence length="516" mass="55271">MPTEDNRWRSVNRRKALKTLAATGAVGLAGCTGGDGGDGDGGDGGDGGGGGGGGDGGDGGDGGTTGSTAKSDIEGDTVQFIKGETSDQLIEVIDRAAAAFEEETGAVVEPQYTGIGDSKYQRIVSLIQSGDPPEVATINLSIGGQFYNEGALAPLTENMERLIEKHGDPVVRWQQDGEDYMIPFAQGVTDYWFRDDLLEDVGLSQDFVPDTWDKLMEYAQAHSENGPESLQEGVFVMSGQAKATGNFMMGSFLMSNGGKMCEWTGDKFEVAWRSGTQRDRMVETLSYLQNLHEYSVEAGGAGEGENEHAIPTGLGAATFDAGARVKLHSAHHDNLPYDSAKSVTNVGHIPEKRTPDSQAQVAPLYAFSGAENTEAGKRFIEFLMSDPEFASDFCWGDGPVHCQPPFPGIKESDPFQNHLKNDLADHWDTRPYGGYDNSNGIGASAKRHLYEATSHADAQIFEAERTNPHLGSIWATGILSEMVQAVNVDQKDPETVVDNYAPQVQDILDRSQGGGL</sequence>
<proteinExistence type="predicted"/>
<dbReference type="PROSITE" id="PS51257">
    <property type="entry name" value="PROKAR_LIPOPROTEIN"/>
    <property type="match status" value="1"/>
</dbReference>
<dbReference type="Gene3D" id="3.40.190.10">
    <property type="entry name" value="Periplasmic binding protein-like II"/>
    <property type="match status" value="1"/>
</dbReference>
<feature type="compositionally biased region" description="Gly residues" evidence="6">
    <location>
        <begin position="44"/>
        <end position="65"/>
    </location>
</feature>
<dbReference type="Proteomes" id="UP000252985">
    <property type="component" value="Chromosome"/>
</dbReference>
<keyword evidence="2" id="KW-0732">Signal</keyword>
<gene>
    <name evidence="7" type="ORF">DU484_06620</name>
</gene>
<accession>A0A345EBJ4</accession>
<evidence type="ECO:0000256" key="1">
    <source>
        <dbReference type="ARBA" id="ARBA00022475"/>
    </source>
</evidence>
<dbReference type="InterPro" id="IPR050490">
    <property type="entry name" value="Bact_solute-bd_prot1"/>
</dbReference>
<name>A0A345EBJ4_9EURY</name>